<reference evidence="2 3" key="1">
    <citation type="submission" date="2024-11" db="EMBL/GenBank/DDBJ databases">
        <title>Adaptive evolution of stress response genes in parasites aligns with host niche diversity.</title>
        <authorList>
            <person name="Hahn C."/>
            <person name="Resl P."/>
        </authorList>
    </citation>
    <scope>NUCLEOTIDE SEQUENCE [LARGE SCALE GENOMIC DNA]</scope>
    <source>
        <strain evidence="2">EGGRZ-B1_66</strain>
        <tissue evidence="2">Body</tissue>
    </source>
</reference>
<feature type="compositionally biased region" description="Basic and acidic residues" evidence="1">
    <location>
        <begin position="28"/>
        <end position="39"/>
    </location>
</feature>
<feature type="region of interest" description="Disordered" evidence="1">
    <location>
        <begin position="72"/>
        <end position="95"/>
    </location>
</feature>
<dbReference type="EMBL" id="JBJKFK010000159">
    <property type="protein sequence ID" value="KAL3319215.1"/>
    <property type="molecule type" value="Genomic_DNA"/>
</dbReference>
<dbReference type="AlphaFoldDB" id="A0ABD2QI53"/>
<organism evidence="2 3">
    <name type="scientific">Cichlidogyrus casuarinus</name>
    <dbReference type="NCBI Taxonomy" id="1844966"/>
    <lineage>
        <taxon>Eukaryota</taxon>
        <taxon>Metazoa</taxon>
        <taxon>Spiralia</taxon>
        <taxon>Lophotrochozoa</taxon>
        <taxon>Platyhelminthes</taxon>
        <taxon>Monogenea</taxon>
        <taxon>Monopisthocotylea</taxon>
        <taxon>Dactylogyridea</taxon>
        <taxon>Ancyrocephalidae</taxon>
        <taxon>Cichlidogyrus</taxon>
    </lineage>
</organism>
<feature type="region of interest" description="Disordered" evidence="1">
    <location>
        <begin position="25"/>
        <end position="49"/>
    </location>
</feature>
<dbReference type="Proteomes" id="UP001626550">
    <property type="component" value="Unassembled WGS sequence"/>
</dbReference>
<comment type="caution">
    <text evidence="2">The sequence shown here is derived from an EMBL/GenBank/DDBJ whole genome shotgun (WGS) entry which is preliminary data.</text>
</comment>
<sequence>MVLCRPSGVDVTRLIHDYKQRQQLSFQEEPRPVSVDRRKPSFTPSFPMRRSLSSTVPSIVISSSAMSNTCPKPRFNILKPSSSTTTTSSLHRITTRQIPNVTEDEDQKRIPGRVIVRKVSLASTSPMFPTRMAGVSVVTTTTARRPPAIGGVLRHSFGSRIESTGGGLTGASSGGSNGSQYFVGGGGASSVGGSSSVFSWCNQPLNQSSLSTVNAPNVVISPNTGFGQQVRNH</sequence>
<gene>
    <name evidence="2" type="ORF">Ciccas_002133</name>
</gene>
<proteinExistence type="predicted"/>
<evidence type="ECO:0000313" key="2">
    <source>
        <dbReference type="EMBL" id="KAL3319215.1"/>
    </source>
</evidence>
<keyword evidence="3" id="KW-1185">Reference proteome</keyword>
<protein>
    <submittedName>
        <fullName evidence="2">Uncharacterized protein</fullName>
    </submittedName>
</protein>
<evidence type="ECO:0000313" key="3">
    <source>
        <dbReference type="Proteomes" id="UP001626550"/>
    </source>
</evidence>
<name>A0ABD2QI53_9PLAT</name>
<accession>A0ABD2QI53</accession>
<evidence type="ECO:0000256" key="1">
    <source>
        <dbReference type="SAM" id="MobiDB-lite"/>
    </source>
</evidence>